<dbReference type="RefSeq" id="WP_168450378.1">
    <property type="nucleotide sequence ID" value="NZ_JAAWWK010000003.1"/>
</dbReference>
<evidence type="ECO:0000313" key="16">
    <source>
        <dbReference type="EMBL" id="NKI17840.1"/>
    </source>
</evidence>
<dbReference type="Proteomes" id="UP000765845">
    <property type="component" value="Unassembled WGS sequence"/>
</dbReference>
<evidence type="ECO:0000256" key="5">
    <source>
        <dbReference type="ARBA" id="ARBA00011437"/>
    </source>
</evidence>
<evidence type="ECO:0000256" key="8">
    <source>
        <dbReference type="ARBA" id="ARBA00022519"/>
    </source>
</evidence>
<sequence length="750" mass="83360">MLAIVQPLWATAAVEADSTAELMLESEAWLLESEPAPEFRDYQLKLQELGYPNSAKLRGSESSVYMNFGSRLDEIIVGGELRFHYTVSPALMAKFSHLKVYLNEEIMGVIPITDEARIRQYASVQLDPKYFADYNQLRVELIGHLDKECWSPDDYSIWTEVSGSTEIRLRAEPLRVANDLSLIPAPFFDKRDFRRLTLPVVLPSNYSLEKVRAAGVTTSWFGSLARWRGASFPLSINELPDDHAIVFMTNDARPKIFEDFPPVDAPTLQMIDHPTKVAAKLLLIQGRNDEELNQAVRGLVLGTALLSGPVAVVNRAEQVKPREPYDAPHWLPTDRAVHIGELVDDPAQLQVVGRTPPPIKVSFQLPPDLFTWRSRGIPLKLDYRYSPLTYEGTGSMMSMSINDQFVEGFNLTDNGFSGTDNRVRVPLINDSFISVSERLKVPAFKVGSQNQMVFQFDFAGVASGACKTVSPGRRYAAIDADSTLDFTGLPHYIEMPNLRAFVNAGFPFTRMADLSETAVLIPQNAPKEVLETFFQLMGAAGASSGFPAISVSLFDKWDKEQLKLRESDILSIAINPKMSGLKEKQIPLIFDDARRAIELPIRNIEPGNEVWGGAVPELAESAENVEITSSGGFAAVVGLQSPYNSSRSVVSVMATKPADFKMVQEALNDSGRINYMFGSVVTFRGDQQTSYNVGDKYFVGALPLWDLIWFHFSRYPLLLGFLSVLVVLLLAVFLRRVLGAMAAKRLRGGK</sequence>
<dbReference type="NCBIfam" id="NF008323">
    <property type="entry name" value="PRK11114.1-1"/>
    <property type="match status" value="1"/>
</dbReference>
<evidence type="ECO:0000256" key="4">
    <source>
        <dbReference type="ARBA" id="ARBA00010714"/>
    </source>
</evidence>
<gene>
    <name evidence="16" type="ORF">HCU74_10435</name>
</gene>
<keyword evidence="7 15" id="KW-1003">Cell membrane</keyword>
<evidence type="ECO:0000256" key="10">
    <source>
        <dbReference type="ARBA" id="ARBA00022692"/>
    </source>
</evidence>
<evidence type="ECO:0000256" key="15">
    <source>
        <dbReference type="RuleBase" id="RU365021"/>
    </source>
</evidence>
<evidence type="ECO:0000256" key="9">
    <source>
        <dbReference type="ARBA" id="ARBA00022636"/>
    </source>
</evidence>
<feature type="transmembrane region" description="Helical" evidence="15">
    <location>
        <begin position="717"/>
        <end position="738"/>
    </location>
</feature>
<evidence type="ECO:0000256" key="2">
    <source>
        <dbReference type="ARBA" id="ARBA00004377"/>
    </source>
</evidence>
<evidence type="ECO:0000256" key="14">
    <source>
        <dbReference type="ARBA" id="ARBA00033444"/>
    </source>
</evidence>
<comment type="caution">
    <text evidence="16">The sequence shown here is derived from an EMBL/GenBank/DDBJ whole genome shotgun (WGS) entry which is preliminary data.</text>
</comment>
<comment type="subcellular location">
    <subcellularLocation>
        <location evidence="2">Cell inner membrane</location>
        <topology evidence="2">Single-pass membrane protein</topology>
    </subcellularLocation>
</comment>
<dbReference type="PANTHER" id="PTHR39083">
    <property type="entry name" value="CYCLIC DI-GMP-BINDING PROTEIN"/>
    <property type="match status" value="1"/>
</dbReference>
<dbReference type="InterPro" id="IPR018513">
    <property type="entry name" value="Cell_synthase_bac"/>
</dbReference>
<keyword evidence="10 15" id="KW-0812">Transmembrane</keyword>
<evidence type="ECO:0000256" key="3">
    <source>
        <dbReference type="ARBA" id="ARBA00005186"/>
    </source>
</evidence>
<accession>A0ABX1GF58</accession>
<keyword evidence="13 15" id="KW-0472">Membrane</keyword>
<comment type="pathway">
    <text evidence="3 15">Glycan metabolism; bacterial cellulose biosynthesis.</text>
</comment>
<evidence type="ECO:0000313" key="17">
    <source>
        <dbReference type="Proteomes" id="UP000765845"/>
    </source>
</evidence>
<keyword evidence="12 15" id="KW-1133">Transmembrane helix</keyword>
<comment type="function">
    <text evidence="1 15">Binds the cellulose synthase activator, bis-(3'-5') cyclic diguanylic acid (c-di-GMP).</text>
</comment>
<reference evidence="16 17" key="1">
    <citation type="submission" date="2020-04" db="EMBL/GenBank/DDBJ databases">
        <authorList>
            <person name="Yoon J."/>
        </authorList>
    </citation>
    <scope>NUCLEOTIDE SEQUENCE [LARGE SCALE GENOMIC DNA]</scope>
    <source>
        <strain evidence="16 17">KMU-166</strain>
    </source>
</reference>
<evidence type="ECO:0000256" key="1">
    <source>
        <dbReference type="ARBA" id="ARBA00002057"/>
    </source>
</evidence>
<keyword evidence="17" id="KW-1185">Reference proteome</keyword>
<evidence type="ECO:0000256" key="11">
    <source>
        <dbReference type="ARBA" id="ARBA00022916"/>
    </source>
</evidence>
<keyword evidence="9 15" id="KW-0973">c-di-GMP</keyword>
<dbReference type="PANTHER" id="PTHR39083:SF1">
    <property type="entry name" value="CYCLIC DI-GMP-BINDING PROTEIN"/>
    <property type="match status" value="1"/>
</dbReference>
<organism evidence="16 17">
    <name type="scientific">Spongiibacter thalassae</name>
    <dbReference type="NCBI Taxonomy" id="2721624"/>
    <lineage>
        <taxon>Bacteria</taxon>
        <taxon>Pseudomonadati</taxon>
        <taxon>Pseudomonadota</taxon>
        <taxon>Gammaproteobacteria</taxon>
        <taxon>Cellvibrionales</taxon>
        <taxon>Spongiibacteraceae</taxon>
        <taxon>Spongiibacter</taxon>
    </lineage>
</organism>
<evidence type="ECO:0000256" key="13">
    <source>
        <dbReference type="ARBA" id="ARBA00023136"/>
    </source>
</evidence>
<evidence type="ECO:0000256" key="7">
    <source>
        <dbReference type="ARBA" id="ARBA00022475"/>
    </source>
</evidence>
<dbReference type="Gene3D" id="2.60.120.260">
    <property type="entry name" value="Galactose-binding domain-like"/>
    <property type="match status" value="2"/>
</dbReference>
<dbReference type="Pfam" id="PF03170">
    <property type="entry name" value="BcsB"/>
    <property type="match status" value="1"/>
</dbReference>
<dbReference type="InterPro" id="IPR003920">
    <property type="entry name" value="Cell_synth_B"/>
</dbReference>
<name>A0ABX1GF58_9GAMM</name>
<comment type="similarity">
    <text evidence="4 15">Belongs to the AcsB/BcsB family.</text>
</comment>
<evidence type="ECO:0000256" key="12">
    <source>
        <dbReference type="ARBA" id="ARBA00022989"/>
    </source>
</evidence>
<dbReference type="EMBL" id="JAAWWK010000003">
    <property type="protein sequence ID" value="NKI17840.1"/>
    <property type="molecule type" value="Genomic_DNA"/>
</dbReference>
<evidence type="ECO:0000256" key="6">
    <source>
        <dbReference type="ARBA" id="ARBA00021844"/>
    </source>
</evidence>
<comment type="subunit">
    <text evidence="5 15">Tightly associated with the cellulose synthase catalytic subunit.</text>
</comment>
<protein>
    <recommendedName>
        <fullName evidence="6 15">Cyclic di-GMP-binding protein</fullName>
    </recommendedName>
    <alternativeName>
        <fullName evidence="14 15">Cellulose synthase regulatory subunit</fullName>
    </alternativeName>
</protein>
<keyword evidence="8 15" id="KW-0997">Cell inner membrane</keyword>
<proteinExistence type="inferred from homology"/>
<keyword evidence="11 15" id="KW-0135">Cellulose biosynthesis</keyword>
<dbReference type="PRINTS" id="PR01440">
    <property type="entry name" value="CELLSNTHASEB"/>
</dbReference>